<dbReference type="Proteomes" id="UP000295217">
    <property type="component" value="Unassembled WGS sequence"/>
</dbReference>
<dbReference type="GO" id="GO:0030497">
    <property type="term" value="P:fatty acid elongation"/>
    <property type="evidence" value="ECO:0007669"/>
    <property type="project" value="TreeGrafter"/>
</dbReference>
<dbReference type="AlphaFoldDB" id="A0A4R5A644"/>
<evidence type="ECO:0000313" key="4">
    <source>
        <dbReference type="Proteomes" id="UP000295217"/>
    </source>
</evidence>
<organism evidence="3 4">
    <name type="scientific">Jiangella aurantiaca</name>
    <dbReference type="NCBI Taxonomy" id="2530373"/>
    <lineage>
        <taxon>Bacteria</taxon>
        <taxon>Bacillati</taxon>
        <taxon>Actinomycetota</taxon>
        <taxon>Actinomycetes</taxon>
        <taxon>Jiangellales</taxon>
        <taxon>Jiangellaceae</taxon>
        <taxon>Jiangella</taxon>
    </lineage>
</organism>
<dbReference type="OrthoDB" id="20590at2"/>
<dbReference type="SUPFAM" id="SSF51735">
    <property type="entry name" value="NAD(P)-binding Rossmann-fold domains"/>
    <property type="match status" value="1"/>
</dbReference>
<gene>
    <name evidence="3" type="ORF">E1262_19285</name>
</gene>
<dbReference type="GO" id="GO:0016616">
    <property type="term" value="F:oxidoreductase activity, acting on the CH-OH group of donors, NAD or NADP as acceptor"/>
    <property type="evidence" value="ECO:0007669"/>
    <property type="project" value="TreeGrafter"/>
</dbReference>
<keyword evidence="2" id="KW-0560">Oxidoreductase</keyword>
<dbReference type="InterPro" id="IPR036291">
    <property type="entry name" value="NAD(P)-bd_dom_sf"/>
</dbReference>
<dbReference type="PRINTS" id="PR00081">
    <property type="entry name" value="GDHRDH"/>
</dbReference>
<keyword evidence="4" id="KW-1185">Reference proteome</keyword>
<comment type="similarity">
    <text evidence="1">Belongs to the short-chain dehydrogenases/reductases (SDR) family.</text>
</comment>
<evidence type="ECO:0000256" key="1">
    <source>
        <dbReference type="ARBA" id="ARBA00006484"/>
    </source>
</evidence>
<name>A0A4R5A644_9ACTN</name>
<dbReference type="Pfam" id="PF13561">
    <property type="entry name" value="adh_short_C2"/>
    <property type="match status" value="1"/>
</dbReference>
<evidence type="ECO:0000256" key="2">
    <source>
        <dbReference type="ARBA" id="ARBA00023002"/>
    </source>
</evidence>
<dbReference type="EMBL" id="SMLB01000029">
    <property type="protein sequence ID" value="TDD67421.1"/>
    <property type="molecule type" value="Genomic_DNA"/>
</dbReference>
<comment type="caution">
    <text evidence="3">The sequence shown here is derived from an EMBL/GenBank/DDBJ whole genome shotgun (WGS) entry which is preliminary data.</text>
</comment>
<proteinExistence type="inferred from homology"/>
<dbReference type="Gene3D" id="3.40.50.720">
    <property type="entry name" value="NAD(P)-binding Rossmann-like Domain"/>
    <property type="match status" value="1"/>
</dbReference>
<sequence length="263" mass="25999">MWAETVAVTGAGSGIGRAVLLAAAARGARVAALDVDEAAASAAALAALELGASEAVPVACDVSSEPSVVTAFDAVAAAVGDPGAVFANAGIEVNAPVHSFPVSSWERVVAVNLVGVFLTCREALRRLVATGRGGSVVCTSSPAAFVGHSGGGNSAYAASKGGVSAFVRSAALDYAPHGIRVNAVVPGATDTAMLTAGVASGARDAELDRIRAAATTQIPLGRLGRPDEVAAAVLWLLSEESSYVTGSHLVCDGGLMAKSANDF</sequence>
<evidence type="ECO:0000313" key="3">
    <source>
        <dbReference type="EMBL" id="TDD67421.1"/>
    </source>
</evidence>
<dbReference type="PANTHER" id="PTHR42760">
    <property type="entry name" value="SHORT-CHAIN DEHYDROGENASES/REDUCTASES FAMILY MEMBER"/>
    <property type="match status" value="1"/>
</dbReference>
<dbReference type="PANTHER" id="PTHR42760:SF123">
    <property type="entry name" value="OXIDOREDUCTASE"/>
    <property type="match status" value="1"/>
</dbReference>
<dbReference type="FunFam" id="3.40.50.720:FF:000084">
    <property type="entry name" value="Short-chain dehydrogenase reductase"/>
    <property type="match status" value="1"/>
</dbReference>
<protein>
    <submittedName>
        <fullName evidence="3">SDR family oxidoreductase</fullName>
    </submittedName>
</protein>
<dbReference type="RefSeq" id="WP_132104761.1">
    <property type="nucleotide sequence ID" value="NZ_SMLB01000029.1"/>
</dbReference>
<dbReference type="InterPro" id="IPR002347">
    <property type="entry name" value="SDR_fam"/>
</dbReference>
<dbReference type="PROSITE" id="PS00061">
    <property type="entry name" value="ADH_SHORT"/>
    <property type="match status" value="1"/>
</dbReference>
<reference evidence="3 4" key="1">
    <citation type="submission" date="2019-02" db="EMBL/GenBank/DDBJ databases">
        <title>Draft genome sequences of novel Actinobacteria.</title>
        <authorList>
            <person name="Sahin N."/>
            <person name="Ay H."/>
            <person name="Saygin H."/>
        </authorList>
    </citation>
    <scope>NUCLEOTIDE SEQUENCE [LARGE SCALE GENOMIC DNA]</scope>
    <source>
        <strain evidence="3 4">8K307</strain>
    </source>
</reference>
<accession>A0A4R5A644</accession>
<dbReference type="InterPro" id="IPR020904">
    <property type="entry name" value="Sc_DH/Rdtase_CS"/>
</dbReference>